<dbReference type="InterPro" id="IPR003439">
    <property type="entry name" value="ABC_transporter-like_ATP-bd"/>
</dbReference>
<name>A0A844FAI9_CLOSV</name>
<comment type="subcellular location">
    <subcellularLocation>
        <location evidence="1">Cell membrane</location>
        <topology evidence="1">Multi-pass membrane protein</topology>
    </subcellularLocation>
</comment>
<feature type="transmembrane region" description="Helical" evidence="7">
    <location>
        <begin position="64"/>
        <end position="82"/>
    </location>
</feature>
<dbReference type="SMART" id="SM00382">
    <property type="entry name" value="AAA"/>
    <property type="match status" value="1"/>
</dbReference>
<reference evidence="10 11" key="1">
    <citation type="submission" date="2019-08" db="EMBL/GenBank/DDBJ databases">
        <title>In-depth cultivation of the pig gut microbiome towards novel bacterial diversity and tailored functional studies.</title>
        <authorList>
            <person name="Wylensek D."/>
            <person name="Hitch T.C.A."/>
            <person name="Clavel T."/>
        </authorList>
    </citation>
    <scope>NUCLEOTIDE SEQUENCE [LARGE SCALE GENOMIC DNA]</scope>
    <source>
        <strain evidence="10 11">BL-389-WT-3D</strain>
    </source>
</reference>
<keyword evidence="5 7" id="KW-1133">Transmembrane helix</keyword>
<dbReference type="GO" id="GO:0005886">
    <property type="term" value="C:plasma membrane"/>
    <property type="evidence" value="ECO:0007669"/>
    <property type="project" value="UniProtKB-SubCell"/>
</dbReference>
<dbReference type="Pfam" id="PF00664">
    <property type="entry name" value="ABC_membrane"/>
    <property type="match status" value="1"/>
</dbReference>
<dbReference type="PROSITE" id="PS50893">
    <property type="entry name" value="ABC_TRANSPORTER_2"/>
    <property type="match status" value="1"/>
</dbReference>
<evidence type="ECO:0000256" key="5">
    <source>
        <dbReference type="ARBA" id="ARBA00022989"/>
    </source>
</evidence>
<keyword evidence="6 7" id="KW-0472">Membrane</keyword>
<evidence type="ECO:0000256" key="7">
    <source>
        <dbReference type="SAM" id="Phobius"/>
    </source>
</evidence>
<feature type="domain" description="ABC transmembrane type-1" evidence="9">
    <location>
        <begin position="25"/>
        <end position="314"/>
    </location>
</feature>
<evidence type="ECO:0000256" key="4">
    <source>
        <dbReference type="ARBA" id="ARBA00022840"/>
    </source>
</evidence>
<dbReference type="InterPro" id="IPR027417">
    <property type="entry name" value="P-loop_NTPase"/>
</dbReference>
<dbReference type="InterPro" id="IPR017871">
    <property type="entry name" value="ABC_transporter-like_CS"/>
</dbReference>
<dbReference type="Proteomes" id="UP000462363">
    <property type="component" value="Unassembled WGS sequence"/>
</dbReference>
<dbReference type="PANTHER" id="PTHR43394">
    <property type="entry name" value="ATP-DEPENDENT PERMEASE MDL1, MITOCHONDRIAL"/>
    <property type="match status" value="1"/>
</dbReference>
<dbReference type="CDD" id="cd07346">
    <property type="entry name" value="ABC_6TM_exporters"/>
    <property type="match status" value="1"/>
</dbReference>
<dbReference type="PROSITE" id="PS50929">
    <property type="entry name" value="ABC_TM1F"/>
    <property type="match status" value="1"/>
</dbReference>
<dbReference type="GO" id="GO:0016887">
    <property type="term" value="F:ATP hydrolysis activity"/>
    <property type="evidence" value="ECO:0007669"/>
    <property type="project" value="InterPro"/>
</dbReference>
<evidence type="ECO:0000256" key="1">
    <source>
        <dbReference type="ARBA" id="ARBA00004651"/>
    </source>
</evidence>
<feature type="transmembrane region" description="Helical" evidence="7">
    <location>
        <begin position="21"/>
        <end position="44"/>
    </location>
</feature>
<protein>
    <submittedName>
        <fullName evidence="10">ABC transporter ATP-binding protein</fullName>
    </submittedName>
</protein>
<accession>A0A844FAI9</accession>
<dbReference type="PROSITE" id="PS00211">
    <property type="entry name" value="ABC_TRANSPORTER_1"/>
    <property type="match status" value="1"/>
</dbReference>
<dbReference type="SUPFAM" id="SSF52540">
    <property type="entry name" value="P-loop containing nucleoside triphosphate hydrolases"/>
    <property type="match status" value="1"/>
</dbReference>
<dbReference type="Gene3D" id="3.40.50.300">
    <property type="entry name" value="P-loop containing nucleotide triphosphate hydrolases"/>
    <property type="match status" value="1"/>
</dbReference>
<keyword evidence="4 10" id="KW-0067">ATP-binding</keyword>
<dbReference type="GeneID" id="62695900"/>
<dbReference type="InterPro" id="IPR003593">
    <property type="entry name" value="AAA+_ATPase"/>
</dbReference>
<dbReference type="GO" id="GO:0005524">
    <property type="term" value="F:ATP binding"/>
    <property type="evidence" value="ECO:0007669"/>
    <property type="project" value="UniProtKB-KW"/>
</dbReference>
<evidence type="ECO:0000313" key="11">
    <source>
        <dbReference type="Proteomes" id="UP000462363"/>
    </source>
</evidence>
<dbReference type="Pfam" id="PF00005">
    <property type="entry name" value="ABC_tran"/>
    <property type="match status" value="1"/>
</dbReference>
<dbReference type="EMBL" id="VUMB01000007">
    <property type="protein sequence ID" value="MSS39645.1"/>
    <property type="molecule type" value="Genomic_DNA"/>
</dbReference>
<dbReference type="InterPro" id="IPR039421">
    <property type="entry name" value="Type_1_exporter"/>
</dbReference>
<dbReference type="Gene3D" id="1.20.1560.10">
    <property type="entry name" value="ABC transporter type 1, transmembrane domain"/>
    <property type="match status" value="1"/>
</dbReference>
<sequence length="596" mass="66939">MKQKNVVKQPDKLSSYFKAEWSILLAITITGIIYNIGLLASPWFEGKLAQCLFDIFGKAKTFSDMLRLVVAYMVVIAVVQLARYMKRFYVRRFGNHINRNMKQILYRTLIHHSRAELESENIGNIITKAISDVDACSEGMRKFTTEVFDTGVALAAYIVLLFTYDWRLALISLIFPPISYYIAEKLKVVVQRNGAAAQESRGRLNAIILDRVSNALTYRVFGCETQRNIAFEEHLNDYEKSAVKANIWVAAMPPIYQIISMVSVLFIIYFGSRNILGNGWTSWDIAVFTTFISCFTKLAIKSSKAAKLFNAVQKAEVSWKRIKPLMKLVPDQVAECIVSPDTLEVRDLGVSYFENESIFSGLSFSARPGEIIGVTGAVACGKTTLGQAFLCEHPYQGSIRFGKKELSEFSNVRRSKTVGYLGHDPELLSETIQNNILLGKNTEIEPLLKAVCIDEEISKMPDGMNTFIGNGGVRLSGGQQARIGLARTLAHPRPLLILDDPFSALDRQTEMKIFQHLQELAKNSIVILISHRLYLFPQLDKIIWIENGTTTVGTHKELMNSCSEYSDIYNLQEGGSDFESEKVGFDTSHSECNEAE</sequence>
<evidence type="ECO:0000256" key="3">
    <source>
        <dbReference type="ARBA" id="ARBA00022741"/>
    </source>
</evidence>
<evidence type="ECO:0000313" key="10">
    <source>
        <dbReference type="EMBL" id="MSS39645.1"/>
    </source>
</evidence>
<dbReference type="RefSeq" id="WP_004608471.1">
    <property type="nucleotide sequence ID" value="NZ_AP024846.1"/>
</dbReference>
<dbReference type="SUPFAM" id="SSF90123">
    <property type="entry name" value="ABC transporter transmembrane region"/>
    <property type="match status" value="1"/>
</dbReference>
<dbReference type="GO" id="GO:0015421">
    <property type="term" value="F:ABC-type oligopeptide transporter activity"/>
    <property type="evidence" value="ECO:0007669"/>
    <property type="project" value="TreeGrafter"/>
</dbReference>
<feature type="domain" description="ABC transporter" evidence="8">
    <location>
        <begin position="343"/>
        <end position="571"/>
    </location>
</feature>
<dbReference type="InterPro" id="IPR011527">
    <property type="entry name" value="ABC1_TM_dom"/>
</dbReference>
<comment type="caution">
    <text evidence="10">The sequence shown here is derived from an EMBL/GenBank/DDBJ whole genome shotgun (WGS) entry which is preliminary data.</text>
</comment>
<evidence type="ECO:0000259" key="8">
    <source>
        <dbReference type="PROSITE" id="PS50893"/>
    </source>
</evidence>
<dbReference type="PANTHER" id="PTHR43394:SF1">
    <property type="entry name" value="ATP-BINDING CASSETTE SUB-FAMILY B MEMBER 10, MITOCHONDRIAL"/>
    <property type="match status" value="1"/>
</dbReference>
<organism evidence="10 11">
    <name type="scientific">Clostridium scindens (strain JCM 10418 / VPI 12708)</name>
    <dbReference type="NCBI Taxonomy" id="29347"/>
    <lineage>
        <taxon>Bacteria</taxon>
        <taxon>Bacillati</taxon>
        <taxon>Bacillota</taxon>
        <taxon>Clostridia</taxon>
        <taxon>Lachnospirales</taxon>
        <taxon>Lachnospiraceae</taxon>
    </lineage>
</organism>
<dbReference type="AlphaFoldDB" id="A0A844FAI9"/>
<evidence type="ECO:0000256" key="6">
    <source>
        <dbReference type="ARBA" id="ARBA00023136"/>
    </source>
</evidence>
<keyword evidence="3" id="KW-0547">Nucleotide-binding</keyword>
<keyword evidence="2 7" id="KW-0812">Transmembrane</keyword>
<evidence type="ECO:0000256" key="2">
    <source>
        <dbReference type="ARBA" id="ARBA00022692"/>
    </source>
</evidence>
<evidence type="ECO:0000259" key="9">
    <source>
        <dbReference type="PROSITE" id="PS50929"/>
    </source>
</evidence>
<proteinExistence type="predicted"/>
<dbReference type="InterPro" id="IPR036640">
    <property type="entry name" value="ABC1_TM_sf"/>
</dbReference>
<gene>
    <name evidence="10" type="ORF">FYJ37_04555</name>
</gene>
<feature type="transmembrane region" description="Helical" evidence="7">
    <location>
        <begin position="247"/>
        <end position="270"/>
    </location>
</feature>